<evidence type="ECO:0000313" key="2">
    <source>
        <dbReference type="Proteomes" id="UP001165960"/>
    </source>
</evidence>
<proteinExistence type="predicted"/>
<comment type="caution">
    <text evidence="1">The sequence shown here is derived from an EMBL/GenBank/DDBJ whole genome shotgun (WGS) entry which is preliminary data.</text>
</comment>
<sequence>MEVKINRGQSQLPKSKGDTDAGASYNDKKSPFDPTKVNDPNILEKAKKYAKEVHVPKIKRDQKLRRDIEKKVRDAEDTAVLAAKTEFLLTEEAGVLEAEGLERTFKFTQEQLKPNLSISAAAKSFDLKLNTFGPYTMDYNRSGRHLLIGGRKGHVASFDWRAGKLGCELHLKETVRAVKFLHNETMFAVAQKKYVYIYDNAGREIHCLKNHREVSNLEYLPYHYLLSSISDLGIVRYLDVSTGKMVADNRSTLGKASCLTQNIQNAVIHSGHACGTVALWSPNSKEPLVKMLCHMGPVRGVTIDQTGMYMATAGMDGKLKVWDLRGYKPLDEYTTPRPAASITFSQRGILAVAFTGNISLWKDVCKEKQNSPYMNHKANPNQIHDLQFCPYEDVLGFGHSGGYSSIVVPGAGEPNFDSLEVNLYQTTKQRREREVHSLLNKVQPDTITLDSNIFGTIAKPEDFPEEQTATTESKIEIRNRARGKSSSANRFHRKKGLQDLDRKKERAQKLSDKQATRPKSKTSLQPPQAAAIKPFSALDRFRKKARVD</sequence>
<keyword evidence="2" id="KW-1185">Reference proteome</keyword>
<reference evidence="1" key="1">
    <citation type="submission" date="2022-04" db="EMBL/GenBank/DDBJ databases">
        <title>Genome of the entomopathogenic fungus Entomophthora muscae.</title>
        <authorList>
            <person name="Elya C."/>
            <person name="Lovett B.R."/>
            <person name="Lee E."/>
            <person name="Macias A.M."/>
            <person name="Hajek A.E."/>
            <person name="De Bivort B.L."/>
            <person name="Kasson M.T."/>
            <person name="De Fine Licht H.H."/>
            <person name="Stajich J.E."/>
        </authorList>
    </citation>
    <scope>NUCLEOTIDE SEQUENCE</scope>
    <source>
        <strain evidence="1">Berkeley</strain>
    </source>
</reference>
<organism evidence="1 2">
    <name type="scientific">Entomophthora muscae</name>
    <dbReference type="NCBI Taxonomy" id="34485"/>
    <lineage>
        <taxon>Eukaryota</taxon>
        <taxon>Fungi</taxon>
        <taxon>Fungi incertae sedis</taxon>
        <taxon>Zoopagomycota</taxon>
        <taxon>Entomophthoromycotina</taxon>
        <taxon>Entomophthoromycetes</taxon>
        <taxon>Entomophthorales</taxon>
        <taxon>Entomophthoraceae</taxon>
        <taxon>Entomophthora</taxon>
    </lineage>
</organism>
<gene>
    <name evidence="1" type="primary">utp7_2</name>
    <name evidence="1" type="ORF">DSO57_1024678</name>
</gene>
<evidence type="ECO:0000313" key="1">
    <source>
        <dbReference type="EMBL" id="KAJ9053384.1"/>
    </source>
</evidence>
<dbReference type="EMBL" id="QTSX02006524">
    <property type="protein sequence ID" value="KAJ9053384.1"/>
    <property type="molecule type" value="Genomic_DNA"/>
</dbReference>
<accession>A0ACC2RTM1</accession>
<dbReference type="Proteomes" id="UP001165960">
    <property type="component" value="Unassembled WGS sequence"/>
</dbReference>
<name>A0ACC2RTM1_9FUNG</name>
<protein>
    <submittedName>
        <fullName evidence="1">U3 small nucleolar RNA-associated protein 7</fullName>
    </submittedName>
</protein>